<accession>A0ACB8KEM0</accession>
<proteinExistence type="predicted"/>
<keyword evidence="1" id="KW-0418">Kinase</keyword>
<keyword evidence="2" id="KW-1185">Reference proteome</keyword>
<name>A0ACB8KEM0_CITSI</name>
<evidence type="ECO:0000313" key="2">
    <source>
        <dbReference type="Proteomes" id="UP000829398"/>
    </source>
</evidence>
<organism evidence="1 2">
    <name type="scientific">Citrus sinensis</name>
    <name type="common">Sweet orange</name>
    <name type="synonym">Citrus aurantium var. sinensis</name>
    <dbReference type="NCBI Taxonomy" id="2711"/>
    <lineage>
        <taxon>Eukaryota</taxon>
        <taxon>Viridiplantae</taxon>
        <taxon>Streptophyta</taxon>
        <taxon>Embryophyta</taxon>
        <taxon>Tracheophyta</taxon>
        <taxon>Spermatophyta</taxon>
        <taxon>Magnoliopsida</taxon>
        <taxon>eudicotyledons</taxon>
        <taxon>Gunneridae</taxon>
        <taxon>Pentapetalae</taxon>
        <taxon>rosids</taxon>
        <taxon>malvids</taxon>
        <taxon>Sapindales</taxon>
        <taxon>Rutaceae</taxon>
        <taxon>Aurantioideae</taxon>
        <taxon>Citrus</taxon>
    </lineage>
</organism>
<protein>
    <submittedName>
        <fullName evidence="1">Protein kinase domain-containing protein</fullName>
    </submittedName>
</protein>
<sequence>MLWKNQVLASIRGNQLEGYINGEKIAPNQFIASSVASSYQQIENPEYTIWRSQDQTLLSWLLSSITEGILSLVHSCTTSFDIWKTLEKRFGVQSEARVLQLKYEMSVLRKDSLSIEEYCLKMKQITDKLACAGSPVSDRDMLQQILNGLGAGYLDLATFITASKLDYDDAYALLLTHEARLEQNQSEKHMINANYANMSNWNNNSMMNAYYAQIRGHTRRGGYTGGVQGNYNGHSGGRNGMFNGRGMFLNSHPRGFPAGTGHFGNQGRNQMMMGSNRFGSSGRGSFGSTGFNGTGNLPPFESQVSNSDDSMNTCQICFKVGHTTVECWHRFEENYIPQSPRQFQRGKGSKSAYIANYEPAYIPYYPTNDDPWPVNNNGLHMSQSGYPCASDNSGMPWIGTASAAYCEGPADEGWYLDSGATHHLTNSMGNLNIRDEFRGNEKLIIGNGEGLSITHIGDSYFSFKNSKSQPADLHIALKDILLVPSITKNLISISKLTTDNNISVEFLGSFCVVKDLLKGQVLMQGIAEKDPAFNSENKTQSISSSALSPHQVFHLSNLPVVSNPYNSCFESYSPACSSSTELFSSADHQQANEATQCQTPNLNPAPEPVHDLDSPNTTDPTQIPLPSQSQITSNNIQHVQNNHPMTTRGKAGIFKPKMYTAVLVHKEPDSVGEALQDTNWFTAMKNEYDALIENRTWSLVRRTENQKVVGNKWVYRIKYNTDGSVAKYKARLVAKGFQQIEGVNYFDTFSPVIKPATVRVVLSLAVMNQWIVRQVDVNNAFLNGELSEEVFIQQPEGFVDKSNLTMFADYTKLYMVLSKLLEPVTGLNSEELDSFIQQFNTVFALKDLGRLSYFLGIEVLYDQDCIYLSQKKYIRDLLAKVDMLECKRVTTPMCSGKDSKLQKVVKGELGYYVEDATHYRSIVGGLQYLILTRPEIAYSVHKLSQYVSAPTMQHLMACKRVLKYLKETQDYGLKFVKDGDLKITAFTDVDWGSDLDDRKSIGAYCVYLGNNLISWSSKKQTVVTKSSAESEYRAFASAASEIAWLKSLFLEMEVYCVERPTIWCDNISATELAKNPVFHSRTKHIEIDVHFIRDKVLSGDLKICYVPSEDQIADILTKPLSSPQFNYLRDKLNVFSCPLSLRGAVKIAHYAEVRKKSQRIKLPAVICATCQTAAFIQFYNFLHTGTIPSQLGNLSSLQSLNLSFNRLSGSIPSTTFTTYTLKFVGLQGNQLSGALPFFIFNKSSLQDLDLSDNALSGEIPANICSSLPFLEYISLSQNMFHGGIPSALSKCTYLQILGLSFNDFSGAIPKEIGNLTKLQELYLGRNRLRGEIPRELSNLAELEQMWLSENELQGGIPQDLGNLAKLKMLQLSQNNLTGVTCDDHRHRVTVFNVSGLNLTGTIPSQLGNLSSLQSLNLSFNRLSGSIPSTTFTTYTLKFVGLRGNQLSGAFPFFIFNKSSLQDLDLSDNALSGEIPANICSSLPFLEYIYLSRNMFHGGIPSALSKCTYLQILVLSFNDFSGAIPKEIGNVTKLKELYLDRNRLHGEIPRELSNLAELELMSLFDNELQGEIPPEISNLSNLEQLELGSNKLVGTVPTAIFNVSTLQALGLQNNSLSGSLSSIVDVRLPNLKMLQMWENNFSGTIPRFIFNASKLSILELSDNSFSGFIPNTFGNLRNLQALRLSNNYLTSSTLEFSFLSSLSNCKSLTLISFSNNPLDGILPKTSVGNLSHSLEYFEMAYCNVSGGIPEEIGNLTNLTGIYLGGNKLNGSIPSTLGKLQKLQGLGLENNKLEGSIPDSICHSDELYKLELGGNKLSGSIPECFNNLASLRILLLGSNELTSIPLTFWNLKDILYLNFSSNFFTGPLPLEIGNLKVLVGIDFSMNNFSGVIPMAIGGLKNLQNLFLGYNRLQGSIPDSFGDLISLISLNLSNNNLSGAIPASLEKLSYLENLNLSFNKLEGEIPRGGSFGNFSFESFEGNELLCGSPNLRVPPCKTSIHHISRKNAFLLGIVLPLSTVFMIVVIFLIVKCRKRERGPPNDANMPPEAMQRMFSYLELCRATDGFSENNLIGRGSFGSVFKARLGDGMEVAMKVFNLQYGRVFKSFDVECEMMKSIRHRNIIKVISSCSNEEFKALVLEYMPHGSLEKYLHSSNYILDIYQRLNIMIDVASALEYLHFGYSAQVIHCDLKPSNVLLDDNMVAHLSDFGIAKLLTREDQSTIQTQTLATIGYMAPEYGKEGRVSANGDVYSFGIMLMETFTRKKPTDEIFNGEMTLKHWVNDWLPISTKEIVDPNLLSREDINFVAKEQCVSFVFNVAMECTVESPEQRINAKEIVTKLLKIRDSLLRNV</sequence>
<dbReference type="Proteomes" id="UP000829398">
    <property type="component" value="Chromosome 5"/>
</dbReference>
<comment type="caution">
    <text evidence="1">The sequence shown here is derived from an EMBL/GenBank/DDBJ whole genome shotgun (WGS) entry which is preliminary data.</text>
</comment>
<keyword evidence="1" id="KW-0808">Transferase</keyword>
<dbReference type="EMBL" id="CM039174">
    <property type="protein sequence ID" value="KAH9752842.1"/>
    <property type="molecule type" value="Genomic_DNA"/>
</dbReference>
<evidence type="ECO:0000313" key="1">
    <source>
        <dbReference type="EMBL" id="KAH9752842.1"/>
    </source>
</evidence>
<reference evidence="2" key="1">
    <citation type="journal article" date="2023" name="Hortic. Res.">
        <title>A chromosome-level phased genome enabling allele-level studies in sweet orange: a case study on citrus Huanglongbing tolerance.</title>
        <authorList>
            <person name="Wu B."/>
            <person name="Yu Q."/>
            <person name="Deng Z."/>
            <person name="Duan Y."/>
            <person name="Luo F."/>
            <person name="Gmitter F. Jr."/>
        </authorList>
    </citation>
    <scope>NUCLEOTIDE SEQUENCE [LARGE SCALE GENOMIC DNA]</scope>
    <source>
        <strain evidence="2">cv. Valencia</strain>
    </source>
</reference>
<gene>
    <name evidence="1" type="ORF">KPL71_014869</name>
</gene>